<dbReference type="CDD" id="cd06150">
    <property type="entry name" value="YjgF_YER057c_UK114_like_2"/>
    <property type="match status" value="1"/>
</dbReference>
<dbReference type="PANTHER" id="PTHR47328:SF1">
    <property type="entry name" value="RUTC FAMILY PROTEIN YOAB"/>
    <property type="match status" value="1"/>
</dbReference>
<dbReference type="InterPro" id="IPR006175">
    <property type="entry name" value="YjgF/YER057c/UK114"/>
</dbReference>
<comment type="similarity">
    <text evidence="1">Belongs to the RutC family.</text>
</comment>
<dbReference type="InterPro" id="IPR019897">
    <property type="entry name" value="RidA_CS"/>
</dbReference>
<evidence type="ECO:0000313" key="2">
    <source>
        <dbReference type="EMBL" id="MVA96974.1"/>
    </source>
</evidence>
<name>A0A844QEC3_9HYPH</name>
<dbReference type="EMBL" id="WPHG01000001">
    <property type="protein sequence ID" value="MVA96974.1"/>
    <property type="molecule type" value="Genomic_DNA"/>
</dbReference>
<dbReference type="InterPro" id="IPR035959">
    <property type="entry name" value="RutC-like_sf"/>
</dbReference>
<dbReference type="Gene3D" id="3.30.1330.40">
    <property type="entry name" value="RutC-like"/>
    <property type="match status" value="1"/>
</dbReference>
<keyword evidence="3" id="KW-1185">Reference proteome</keyword>
<sequence length="115" mass="12372">MHIERFAATDRLSKVLKADGHVYVSGLTARDKSADVAAQTTDVLAQIDAYLAMAGSDKTRLLKVNIWLAEIADFAEMNRAWDAWVPAGAPPSRATVESRLAGNGNLVEMMAEALA</sequence>
<reference evidence="2 3" key="1">
    <citation type="submission" date="2019-12" db="EMBL/GenBank/DDBJ databases">
        <title>Nitratireductor arenosus sp. nov., Isolated from sea sand, Jeju island, South Korea.</title>
        <authorList>
            <person name="Kim W."/>
        </authorList>
    </citation>
    <scope>NUCLEOTIDE SEQUENCE [LARGE SCALE GENOMIC DNA]</scope>
    <source>
        <strain evidence="2 3">CAU 1489</strain>
    </source>
</reference>
<protein>
    <submittedName>
        <fullName evidence="2">RidA family protein</fullName>
    </submittedName>
</protein>
<organism evidence="2 3">
    <name type="scientific">Nitratireductor arenosus</name>
    <dbReference type="NCBI Taxonomy" id="2682096"/>
    <lineage>
        <taxon>Bacteria</taxon>
        <taxon>Pseudomonadati</taxon>
        <taxon>Pseudomonadota</taxon>
        <taxon>Alphaproteobacteria</taxon>
        <taxon>Hyphomicrobiales</taxon>
        <taxon>Phyllobacteriaceae</taxon>
        <taxon>Nitratireductor</taxon>
    </lineage>
</organism>
<dbReference type="PANTHER" id="PTHR47328">
    <property type="match status" value="1"/>
</dbReference>
<gene>
    <name evidence="2" type="ORF">GN330_06895</name>
</gene>
<dbReference type="RefSeq" id="WP_156711861.1">
    <property type="nucleotide sequence ID" value="NZ_WPHG01000001.1"/>
</dbReference>
<dbReference type="AlphaFoldDB" id="A0A844QEC3"/>
<dbReference type="Pfam" id="PF01042">
    <property type="entry name" value="Ribonuc_L-PSP"/>
    <property type="match status" value="1"/>
</dbReference>
<accession>A0A844QEC3</accession>
<dbReference type="SUPFAM" id="SSF55298">
    <property type="entry name" value="YjgF-like"/>
    <property type="match status" value="1"/>
</dbReference>
<comment type="caution">
    <text evidence="2">The sequence shown here is derived from an EMBL/GenBank/DDBJ whole genome shotgun (WGS) entry which is preliminary data.</text>
</comment>
<proteinExistence type="inferred from homology"/>
<dbReference type="Proteomes" id="UP000463224">
    <property type="component" value="Unassembled WGS sequence"/>
</dbReference>
<dbReference type="InterPro" id="IPR035709">
    <property type="entry name" value="YoaB-like"/>
</dbReference>
<evidence type="ECO:0000313" key="3">
    <source>
        <dbReference type="Proteomes" id="UP000463224"/>
    </source>
</evidence>
<dbReference type="PROSITE" id="PS01094">
    <property type="entry name" value="UPF0076"/>
    <property type="match status" value="1"/>
</dbReference>
<evidence type="ECO:0000256" key="1">
    <source>
        <dbReference type="ARBA" id="ARBA00010552"/>
    </source>
</evidence>